<evidence type="ECO:0000313" key="4">
    <source>
        <dbReference type="EMBL" id="MDT8997765.1"/>
    </source>
</evidence>
<feature type="region of interest" description="Disordered" evidence="2">
    <location>
        <begin position="154"/>
        <end position="173"/>
    </location>
</feature>
<feature type="domain" description="HTH cro/C1-type" evidence="3">
    <location>
        <begin position="7"/>
        <end position="50"/>
    </location>
</feature>
<dbReference type="InterPro" id="IPR021077">
    <property type="entry name" value="Phage_phi-Lf_Orf112"/>
</dbReference>
<accession>A0ABU3P5C1</accession>
<reference evidence="4" key="1">
    <citation type="submission" date="2023-09" db="EMBL/GenBank/DDBJ databases">
        <title>Paucibacter sp. APW11 Genome sequencing and assembly.</title>
        <authorList>
            <person name="Kim I."/>
        </authorList>
    </citation>
    <scope>NUCLEOTIDE SEQUENCE</scope>
    <source>
        <strain evidence="4">APW11</strain>
    </source>
</reference>
<evidence type="ECO:0000259" key="3">
    <source>
        <dbReference type="PROSITE" id="PS50943"/>
    </source>
</evidence>
<sequence>MEQGRKLRSLYRYLGYSRAQLATFLQVSERTIYHWEAGDQRIPFSVIKLLRLMSHQELPGATWQGWCFNRGTLWSPEGHGFDGKDFAWLNLTVRRSAMFTVLSRERVELRQKLAEARQELARAEEQAITAEGRAGVLELAVWGVMARERRGLSTQGVPVGGAQRTHGQTLSQGRDGLVTRPAILTGENSPPRFSHDELLDPGAMTLPDGTDMPWRVASISGTGGVR</sequence>
<dbReference type="InterPro" id="IPR010982">
    <property type="entry name" value="Lambda_DNA-bd_dom_sf"/>
</dbReference>
<dbReference type="Pfam" id="PF12375">
    <property type="entry name" value="DUF3653"/>
    <property type="match status" value="1"/>
</dbReference>
<dbReference type="CDD" id="cd00093">
    <property type="entry name" value="HTH_XRE"/>
    <property type="match status" value="1"/>
</dbReference>
<evidence type="ECO:0000313" key="5">
    <source>
        <dbReference type="Proteomes" id="UP001246372"/>
    </source>
</evidence>
<dbReference type="RefSeq" id="WP_315647992.1">
    <property type="nucleotide sequence ID" value="NZ_JAVXZY010000001.1"/>
</dbReference>
<organism evidence="4 5">
    <name type="scientific">Roseateles aquae</name>
    <dbReference type="NCBI Taxonomy" id="3077235"/>
    <lineage>
        <taxon>Bacteria</taxon>
        <taxon>Pseudomonadati</taxon>
        <taxon>Pseudomonadota</taxon>
        <taxon>Betaproteobacteria</taxon>
        <taxon>Burkholderiales</taxon>
        <taxon>Sphaerotilaceae</taxon>
        <taxon>Roseateles</taxon>
    </lineage>
</organism>
<dbReference type="Proteomes" id="UP001246372">
    <property type="component" value="Unassembled WGS sequence"/>
</dbReference>
<evidence type="ECO:0000256" key="1">
    <source>
        <dbReference type="SAM" id="Coils"/>
    </source>
</evidence>
<name>A0ABU3P5C1_9BURK</name>
<feature type="coiled-coil region" evidence="1">
    <location>
        <begin position="99"/>
        <end position="133"/>
    </location>
</feature>
<dbReference type="SUPFAM" id="SSF47413">
    <property type="entry name" value="lambda repressor-like DNA-binding domains"/>
    <property type="match status" value="1"/>
</dbReference>
<dbReference type="InterPro" id="IPR001387">
    <property type="entry name" value="Cro/C1-type_HTH"/>
</dbReference>
<dbReference type="PROSITE" id="PS50943">
    <property type="entry name" value="HTH_CROC1"/>
    <property type="match status" value="1"/>
</dbReference>
<keyword evidence="5" id="KW-1185">Reference proteome</keyword>
<protein>
    <submittedName>
        <fullName evidence="4">VC1465 family Xer recombination activation factor</fullName>
    </submittedName>
</protein>
<keyword evidence="1" id="KW-0175">Coiled coil</keyword>
<dbReference type="EMBL" id="JAVXZY010000001">
    <property type="protein sequence ID" value="MDT8997765.1"/>
    <property type="molecule type" value="Genomic_DNA"/>
</dbReference>
<evidence type="ECO:0000256" key="2">
    <source>
        <dbReference type="SAM" id="MobiDB-lite"/>
    </source>
</evidence>
<proteinExistence type="predicted"/>
<dbReference type="NCBIfam" id="NF040522">
    <property type="entry name" value="VC1465_fam"/>
    <property type="match status" value="1"/>
</dbReference>
<gene>
    <name evidence="4" type="ORF">RQP53_00585</name>
</gene>
<comment type="caution">
    <text evidence="4">The sequence shown here is derived from an EMBL/GenBank/DDBJ whole genome shotgun (WGS) entry which is preliminary data.</text>
</comment>
<dbReference type="Gene3D" id="1.10.260.40">
    <property type="entry name" value="lambda repressor-like DNA-binding domains"/>
    <property type="match status" value="1"/>
</dbReference>